<dbReference type="Bgee" id="ENSG00000263001">
    <property type="expression patterns" value="Expressed in ganglionic eminence and 156 other cell types or tissues"/>
</dbReference>
<feature type="compositionally biased region" description="Basic and acidic residues" evidence="3">
    <location>
        <begin position="1"/>
        <end position="16"/>
    </location>
</feature>
<gene>
    <name evidence="5" type="primary">GTF2I</name>
</gene>
<dbReference type="SUPFAM" id="SSF46689">
    <property type="entry name" value="Homeodomain-like"/>
    <property type="match status" value="2"/>
</dbReference>
<evidence type="ECO:0000259" key="4">
    <source>
        <dbReference type="PROSITE" id="PS51253"/>
    </source>
</evidence>
<organism evidence="5 6">
    <name type="scientific">Homo sapiens</name>
    <name type="common">Human</name>
    <dbReference type="NCBI Taxonomy" id="9606"/>
    <lineage>
        <taxon>Eukaryota</taxon>
        <taxon>Metazoa</taxon>
        <taxon>Chordata</taxon>
        <taxon>Craniata</taxon>
        <taxon>Vertebrata</taxon>
        <taxon>Euteleostomi</taxon>
        <taxon>Mammalia</taxon>
        <taxon>Eutheria</taxon>
        <taxon>Euarchontoglires</taxon>
        <taxon>Primates</taxon>
        <taxon>Haplorrhini</taxon>
        <taxon>Catarrhini</taxon>
        <taxon>Hominidae</taxon>
        <taxon>Homo</taxon>
    </lineage>
</organism>
<dbReference type="MassIVE" id="A0A494C013"/>
<reference evidence="5 6" key="1">
    <citation type="journal article" date="2001" name="Nature">
        <title>Initial sequencing and analysis of the human genome.</title>
        <authorList>
            <consortium name="International Human Genome Sequencing Consortium"/>
            <person name="Lander E.S."/>
            <person name="Linton L.M."/>
            <person name="Birren B."/>
            <person name="Nusbaum C."/>
            <person name="Zody M.C."/>
            <person name="Baldwin J."/>
            <person name="Devon K."/>
            <person name="Dewar K."/>
            <person name="Doyle M."/>
            <person name="FitzHugh W."/>
            <person name="Funke R."/>
            <person name="Gage D."/>
            <person name="Harris K."/>
            <person name="Heaford A."/>
            <person name="Howland J."/>
            <person name="Kann L."/>
            <person name="Lehoczky J."/>
            <person name="LeVine R."/>
            <person name="McEwan P."/>
            <person name="McKernan K."/>
            <person name="Meldrim J."/>
            <person name="Mesirov J.P."/>
            <person name="Miranda C."/>
            <person name="Morris W."/>
            <person name="Naylor J."/>
            <person name="Raymond C."/>
            <person name="Rosetti M."/>
            <person name="Santos R."/>
            <person name="Sheridan A."/>
            <person name="Sougnez C."/>
            <person name="Stange-Thomann N."/>
            <person name="Stojanovic N."/>
            <person name="Subramanian A."/>
            <person name="Wyman D."/>
            <person name="Rogers J."/>
            <person name="Sulston J."/>
            <person name="Ainscough R."/>
            <person name="Beck S."/>
            <person name="Bentley D."/>
            <person name="Burton J."/>
            <person name="Clee C."/>
            <person name="Carter N."/>
            <person name="Coulson A."/>
            <person name="Deadman R."/>
            <person name="Deloukas P."/>
            <person name="Dunham A."/>
            <person name="Dunham I."/>
            <person name="Durbin R."/>
            <person name="French L."/>
            <person name="Grafham D."/>
            <person name="Gregory S."/>
            <person name="Hubbard T."/>
            <person name="Humphray S."/>
            <person name="Hunt A."/>
            <person name="Jones M."/>
            <person name="Lloyd C."/>
            <person name="McMurray A."/>
            <person name="Matthews L."/>
            <person name="Mercer S."/>
            <person name="Milne S."/>
            <person name="Mullikin J.C."/>
            <person name="Mungall A."/>
            <person name="Plumb R."/>
            <person name="Ross M."/>
            <person name="Shownkeen R."/>
            <person name="Sims S."/>
            <person name="Waterston R.H."/>
            <person name="Wilson R.K."/>
            <person name="Hillier L.W."/>
            <person name="McPherson J.D."/>
            <person name="Marra M.A."/>
            <person name="Mardis E.R."/>
            <person name="Fulton L.A."/>
            <person name="Chinwalla A.T."/>
            <person name="Pepin K.H."/>
            <person name="Gish W.R."/>
            <person name="Chissoe S.L."/>
            <person name="Wendl M.C."/>
            <person name="Delehaunty K.D."/>
            <person name="Miner T.L."/>
            <person name="Delehaunty A."/>
            <person name="Kramer J.B."/>
            <person name="Cook L.L."/>
            <person name="Fulton R.S."/>
            <person name="Johnson D.L."/>
            <person name="Minx P.J."/>
            <person name="Clifton S.W."/>
            <person name="Hawkins T."/>
            <person name="Branscomb E."/>
            <person name="Predki P."/>
            <person name="Richardson P."/>
            <person name="Wenning S."/>
            <person name="Slezak T."/>
            <person name="Doggett N."/>
            <person name="Cheng J.F."/>
            <person name="Olsen A."/>
            <person name="Lucas S."/>
            <person name="Elkin C."/>
            <person name="Uberbacher E."/>
            <person name="Frazier M."/>
            <person name="Gibbs R.A."/>
            <person name="Muzny D.M."/>
            <person name="Scherer S.E."/>
            <person name="Bouck J.B."/>
            <person name="Sodergren E.J."/>
            <person name="Worley K.C."/>
            <person name="Rives C.M."/>
            <person name="Gorrell J.H."/>
            <person name="Metzker M.L."/>
            <person name="Naylor S.L."/>
            <person name="Kucherlapati R.S."/>
            <person name="Nelson D.L."/>
            <person name="Weinstock G.M."/>
            <person name="Sakaki Y."/>
            <person name="Fujiyama A."/>
            <person name="Hattori M."/>
            <person name="Yada T."/>
            <person name="Toyoda A."/>
            <person name="Itoh T."/>
            <person name="Kawagoe C."/>
            <person name="Watanabe H."/>
            <person name="Totoki Y."/>
            <person name="Taylor T."/>
            <person name="Weissenbach J."/>
            <person name="Heilig R."/>
            <person name="Saurin W."/>
            <person name="Artiguenave F."/>
            <person name="Brottier P."/>
            <person name="Bruls T."/>
            <person name="Pelletier E."/>
            <person name="Robert C."/>
            <person name="Wincker P."/>
            <person name="Smith D.R."/>
            <person name="Doucette-Stamm L."/>
            <person name="Rubenfield M."/>
            <person name="Weinstock K."/>
            <person name="Lee H.M."/>
            <person name="Dubois J."/>
            <person name="Rosenthal A."/>
            <person name="Platzer M."/>
            <person name="Nyakatura G."/>
            <person name="Taudien S."/>
            <person name="Rump A."/>
            <person name="Yang H."/>
            <person name="Yu J."/>
            <person name="Wang J."/>
            <person name="Huang G."/>
            <person name="Gu J."/>
            <person name="Hood L."/>
            <person name="Rowen L."/>
            <person name="Madan A."/>
            <person name="Qin S."/>
            <person name="Davis R.W."/>
            <person name="Federspiel N.A."/>
            <person name="Abola A.P."/>
            <person name="Proctor M.J."/>
            <person name="Myers R.M."/>
            <person name="Schmutz J."/>
            <person name="Dickson M."/>
            <person name="Grimwood J."/>
            <person name="Cox D.R."/>
            <person name="Olson M.V."/>
            <person name="Kaul R."/>
            <person name="Raymond C."/>
            <person name="Shimizu N."/>
            <person name="Kawasaki K."/>
            <person name="Minoshima S."/>
            <person name="Evans G.A."/>
            <person name="Athanasiou M."/>
            <person name="Schultz R."/>
            <person name="Roe B.A."/>
            <person name="Chen F."/>
            <person name="Pan H."/>
            <person name="Ramser J."/>
            <person name="Lehrach H."/>
            <person name="Reinhardt R."/>
            <person name="McCombie W.R."/>
            <person name="de la Bastide M."/>
            <person name="Dedhia N."/>
            <person name="Blocker H."/>
            <person name="Hornischer K."/>
            <person name="Nordsiek G."/>
            <person name="Agarwala R."/>
            <person name="Aravind L."/>
            <person name="Bailey J.A."/>
            <person name="Bateman A."/>
            <person name="Batzoglou S."/>
            <person name="Birney E."/>
            <person name="Bork P."/>
            <person name="Brown D.G."/>
            <person name="Burge C.B."/>
            <person name="Cerutti L."/>
            <person name="Chen H.C."/>
            <person name="Church D."/>
            <person name="Clamp M."/>
            <person name="Copley R.R."/>
            <person name="Doerks T."/>
            <person name="Eddy S.R."/>
            <person name="Eichler E.E."/>
            <person name="Furey T.S."/>
            <person name="Galagan J."/>
            <person name="Gilbert J.G."/>
            <person name="Harmon C."/>
            <person name="Hayashizaki Y."/>
            <person name="Haussler D."/>
            <person name="Hermjakob H."/>
            <person name="Hokamp K."/>
            <person name="Jang W."/>
            <person name="Johnson L.S."/>
            <person name="Jones T.A."/>
            <person name="Kasif S."/>
            <person name="Kaspryzk A."/>
            <person name="Kennedy S."/>
            <person name="Kent W.J."/>
            <person name="Kitts P."/>
            <person name="Koonin E.V."/>
            <person name="Korf I."/>
            <person name="Kulp D."/>
            <person name="Lancet D."/>
            <person name="Lowe T.M."/>
            <person name="McLysaght A."/>
            <person name="Mikkelsen T."/>
            <person name="Moran J.V."/>
            <person name="Mulder N."/>
            <person name="Pollara V.J."/>
            <person name="Ponting C.P."/>
            <person name="Schuler G."/>
            <person name="Schultz J."/>
            <person name="Slater G."/>
            <person name="Smit A.F."/>
            <person name="Stupka E."/>
            <person name="Szustakowski J."/>
            <person name="Thierry-Mieg D."/>
            <person name="Thierry-Mieg J."/>
            <person name="Wagner L."/>
            <person name="Wallis J."/>
            <person name="Wheeler R."/>
            <person name="Williams A."/>
            <person name="Wolf Y.I."/>
            <person name="Wolfe K.H."/>
            <person name="Yang S.P."/>
            <person name="Yeh R.F."/>
            <person name="Collins F."/>
            <person name="Guyer M.S."/>
            <person name="Peterson J."/>
            <person name="Felsenfeld A."/>
            <person name="Wetterstrand K.A."/>
            <person name="Patrinos A."/>
            <person name="Morgan M.J."/>
            <person name="de Jong P."/>
            <person name="Catanese J.J."/>
            <person name="Osoegawa K."/>
            <person name="Shizuya H."/>
            <person name="Choi S."/>
            <person name="Chen Y.J."/>
        </authorList>
    </citation>
    <scope>NUCLEOTIDE SEQUENCE [LARGE SCALE GENOMIC DNA]</scope>
</reference>
<evidence type="ECO:0000256" key="1">
    <source>
        <dbReference type="ARBA" id="ARBA00023125"/>
    </source>
</evidence>
<dbReference type="PANTHER" id="PTHR19303:SF52">
    <property type="entry name" value="TIGGER TRANSPOSABLE ELEMENT-DERIVED PROTEIN 6"/>
    <property type="match status" value="1"/>
</dbReference>
<evidence type="ECO:0007829" key="7">
    <source>
        <dbReference type="PeptideAtlas" id="A0A494C013"/>
    </source>
</evidence>
<dbReference type="GeneTree" id="ENSGT00940000160349"/>
<dbReference type="AlphaFoldDB" id="A0A494C013"/>
<dbReference type="VEuPathDB" id="HostDB:ENSG00000263001"/>
<evidence type="ECO:0000313" key="5">
    <source>
        <dbReference type="Ensembl" id="ENSP00000498311.1"/>
    </source>
</evidence>
<dbReference type="OrthoDB" id="10072451at2759"/>
<dbReference type="Pfam" id="PF03221">
    <property type="entry name" value="HTH_Tnp_Tc5"/>
    <property type="match status" value="1"/>
</dbReference>
<evidence type="ECO:0000256" key="2">
    <source>
        <dbReference type="ARBA" id="ARBA00023242"/>
    </source>
</evidence>
<dbReference type="InterPro" id="IPR036388">
    <property type="entry name" value="WH-like_DNA-bd_sf"/>
</dbReference>
<name>A0A494C013_HUMAN</name>
<dbReference type="Ensembl" id="ENST00000652150.1">
    <property type="protein sequence ID" value="ENSP00000498311.1"/>
    <property type="gene ID" value="ENSG00000263001.9"/>
</dbReference>
<keyword evidence="7" id="KW-1267">Proteomics identification</keyword>
<dbReference type="PROSITE" id="PS51253">
    <property type="entry name" value="HTH_CENPB"/>
    <property type="match status" value="1"/>
</dbReference>
<reference evidence="5" key="4">
    <citation type="submission" date="2025-08" db="UniProtKB">
        <authorList>
            <consortium name="Ensembl"/>
        </authorList>
    </citation>
    <scope>IDENTIFICATION</scope>
</reference>
<proteinExistence type="evidence at protein level"/>
<dbReference type="EMBL" id="AC211433">
    <property type="status" value="NOT_ANNOTATED_CDS"/>
    <property type="molecule type" value="Genomic_DNA"/>
</dbReference>
<reference evidence="5 6" key="2">
    <citation type="journal article" date="2003" name="Nature">
        <title>The DNA sequence of human chromosome 7.</title>
        <authorList>
            <person name="Hillier L.W."/>
            <person name="Fulton R.S."/>
            <person name="Fulton L.A."/>
            <person name="Graves T.A."/>
            <person name="Pepin K.H."/>
            <person name="Wagner-McPherson C."/>
            <person name="Layman D."/>
            <person name="Maas J."/>
            <person name="Jaeger S."/>
            <person name="Walker R."/>
            <person name="Wylie K."/>
            <person name="Sekhon M."/>
            <person name="Becker M.C."/>
            <person name="O'Laughlin M.D."/>
            <person name="Schaller M.E."/>
            <person name="Fewell G.A."/>
            <person name="Delehaunty K.D."/>
            <person name="Miner T.L."/>
            <person name="Nash W.E."/>
            <person name="Cordes M."/>
            <person name="Du H."/>
            <person name="Sun H."/>
            <person name="Edwards J."/>
            <person name="Bradshaw-Cordum H."/>
            <person name="Ali J."/>
            <person name="Andrews S."/>
            <person name="Isak A."/>
            <person name="Vanbrunt A."/>
            <person name="Nguyen C."/>
            <person name="Du F."/>
            <person name="Lamar B."/>
            <person name="Courtney L."/>
            <person name="Kalicki J."/>
            <person name="Ozersky P."/>
            <person name="Bielicki L."/>
            <person name="Scott K."/>
            <person name="Holmes A."/>
            <person name="Harkins R."/>
            <person name="Harris A."/>
            <person name="Strong C.M."/>
            <person name="Hou S."/>
            <person name="Tomlinson C."/>
            <person name="Dauphin-Kohlberg S."/>
            <person name="Kozlowicz-Reilly A."/>
            <person name="Leonard S."/>
            <person name="Rohlfing T."/>
            <person name="Rock S.M."/>
            <person name="Tin-Wollam A.M."/>
            <person name="Abbott A."/>
            <person name="Minx P."/>
            <person name="Maupin R."/>
            <person name="Strowmatt C."/>
            <person name="Latreille P."/>
            <person name="Miller N."/>
            <person name="Johnson D."/>
            <person name="Murray J."/>
            <person name="Woessner J.P."/>
            <person name="Wendl M.C."/>
            <person name="Yang S.P."/>
            <person name="Schultz B.R."/>
            <person name="Wallis J.W."/>
            <person name="Spieth J."/>
            <person name="Bieri T.A."/>
            <person name="Nelson J.O."/>
            <person name="Berkowicz N."/>
            <person name="Wohldmann P.E."/>
            <person name="Cook L.L."/>
            <person name="Hickenbotham M.T."/>
            <person name="Eldred J."/>
            <person name="Williams D."/>
            <person name="Bedell J.A."/>
            <person name="Mardis E.R."/>
            <person name="Clifton S.W."/>
            <person name="Chissoe S.L."/>
            <person name="Marra M.A."/>
            <person name="Raymond C."/>
            <person name="Haugen E."/>
            <person name="Gillett W."/>
            <person name="Zhou Y."/>
            <person name="James R."/>
            <person name="Phelps K."/>
            <person name="Iadanoto S."/>
            <person name="Bubb K."/>
            <person name="Simms E."/>
            <person name="Levy R."/>
            <person name="Clendenning J."/>
            <person name="Kaul R."/>
            <person name="Kent W.J."/>
            <person name="Furey T.S."/>
            <person name="Baertsch R.A."/>
            <person name="Brent M.R."/>
            <person name="Keibler E."/>
            <person name="Flicek P."/>
            <person name="Bork P."/>
            <person name="Suyama M."/>
            <person name="Bailey J.A."/>
            <person name="Portnoy M.E."/>
            <person name="Torrents D."/>
            <person name="Chinwalla A.T."/>
            <person name="Gish W.R."/>
            <person name="Eddy S.R."/>
            <person name="McPherson J.D."/>
            <person name="Olson M.V."/>
            <person name="Eichler E.E."/>
            <person name="Green E.D."/>
            <person name="Waterston R.H."/>
            <person name="Wilson R.K."/>
        </authorList>
    </citation>
    <scope>NUCLEOTIDE SEQUENCE [LARGE SCALE GENOMIC DNA]</scope>
</reference>
<reference evidence="5" key="5">
    <citation type="submission" date="2025-09" db="UniProtKB">
        <authorList>
            <consortium name="Ensembl"/>
        </authorList>
    </citation>
    <scope>IDENTIFICATION</scope>
</reference>
<feature type="region of interest" description="Disordered" evidence="3">
    <location>
        <begin position="1"/>
        <end position="20"/>
    </location>
</feature>
<dbReference type="GO" id="GO:0003677">
    <property type="term" value="F:DNA binding"/>
    <property type="evidence" value="ECO:0007669"/>
    <property type="project" value="UniProtKB-KW"/>
</dbReference>
<dbReference type="Pfam" id="PF04218">
    <property type="entry name" value="CENP-B_N"/>
    <property type="match status" value="1"/>
</dbReference>
<dbReference type="ExpressionAtlas" id="A0A494C013">
    <property type="expression patterns" value="baseline and differential"/>
</dbReference>
<evidence type="ECO:0000256" key="3">
    <source>
        <dbReference type="SAM" id="MobiDB-lite"/>
    </source>
</evidence>
<reference evidence="5 6" key="3">
    <citation type="journal article" date="2004" name="Nature">
        <title>Finishing the euchromatic sequence of the human genome.</title>
        <authorList>
            <consortium name="International Human Genome Sequencing Consortium"/>
        </authorList>
    </citation>
    <scope>NUCLEOTIDE SEQUENCE [LARGE SCALE GENOMIC DNA]</scope>
</reference>
<dbReference type="SMART" id="SM00674">
    <property type="entry name" value="CENPB"/>
    <property type="match status" value="1"/>
</dbReference>
<protein>
    <submittedName>
        <fullName evidence="5">General transcription factor IIi</fullName>
    </submittedName>
</protein>
<keyword evidence="6" id="KW-1185">Reference proteome</keyword>
<dbReference type="InterPro" id="IPR009057">
    <property type="entry name" value="Homeodomain-like_sf"/>
</dbReference>
<dbReference type="HGNC" id="HGNC:4659">
    <property type="gene designation" value="GTF2I"/>
</dbReference>
<dbReference type="InterPro" id="IPR006600">
    <property type="entry name" value="HTH_CenpB_DNA-bd_dom"/>
</dbReference>
<dbReference type="Gene3D" id="1.10.10.10">
    <property type="entry name" value="Winged helix-like DNA-binding domain superfamily/Winged helix DNA-binding domain"/>
    <property type="match status" value="1"/>
</dbReference>
<keyword evidence="1" id="KW-0238">DNA-binding</keyword>
<dbReference type="InterPro" id="IPR050863">
    <property type="entry name" value="CenT-Element_Derived"/>
</dbReference>
<dbReference type="Ensembl" id="ENST00000652150.1">
    <property type="protein sequence ID" value="ENSP00000498311.1"/>
    <property type="gene ID" value="ENSG00000263001.10"/>
</dbReference>
<dbReference type="PANTHER" id="PTHR19303">
    <property type="entry name" value="TRANSPOSON"/>
    <property type="match status" value="1"/>
</dbReference>
<dbReference type="OpenTargets" id="ENSG00000263001"/>
<dbReference type="ChiTaRS" id="GTF2I">
    <property type="organism name" value="human"/>
</dbReference>
<feature type="domain" description="HTH CENPB-type" evidence="4">
    <location>
        <begin position="79"/>
        <end position="157"/>
    </location>
</feature>
<dbReference type="SMR" id="A0A494C013"/>
<keyword evidence="2" id="KW-0539">Nucleus</keyword>
<evidence type="ECO:0000313" key="6">
    <source>
        <dbReference type="Proteomes" id="UP000005640"/>
    </source>
</evidence>
<dbReference type="Gene3D" id="1.10.10.60">
    <property type="entry name" value="Homeodomain-like"/>
    <property type="match status" value="1"/>
</dbReference>
<dbReference type="Antibodypedia" id="73029">
    <property type="antibodies" value="448 antibodies from 36 providers"/>
</dbReference>
<sequence>MAPKHKSSDAGNLDRPKRSRKVLPLSEKVKVLDLIRKDKKSYAEVAKIYGKNESSIREIVKKEKEIRASFAVSPPTAKVTATVRDKCLVKMEQALHLWVEEMNRKRVPIDSNMLRQKALSLYQDFSKGCSETDTKPFTASKGWLHRFRHRFSHHYKKKKGGSPEVGSSRSA</sequence>
<dbReference type="Proteomes" id="UP000005640">
    <property type="component" value="Chromosome 7"/>
</dbReference>
<accession>A0A494C013</accession>
<dbReference type="InterPro" id="IPR007889">
    <property type="entry name" value="HTH_Psq"/>
</dbReference>